<organism evidence="1 2">
    <name type="scientific">Araneus ventricosus</name>
    <name type="common">Orbweaver spider</name>
    <name type="synonym">Epeira ventricosa</name>
    <dbReference type="NCBI Taxonomy" id="182803"/>
    <lineage>
        <taxon>Eukaryota</taxon>
        <taxon>Metazoa</taxon>
        <taxon>Ecdysozoa</taxon>
        <taxon>Arthropoda</taxon>
        <taxon>Chelicerata</taxon>
        <taxon>Arachnida</taxon>
        <taxon>Araneae</taxon>
        <taxon>Araneomorphae</taxon>
        <taxon>Entelegynae</taxon>
        <taxon>Araneoidea</taxon>
        <taxon>Araneidae</taxon>
        <taxon>Araneus</taxon>
    </lineage>
</organism>
<evidence type="ECO:0000313" key="2">
    <source>
        <dbReference type="Proteomes" id="UP000499080"/>
    </source>
</evidence>
<proteinExistence type="predicted"/>
<comment type="caution">
    <text evidence="1">The sequence shown here is derived from an EMBL/GenBank/DDBJ whole genome shotgun (WGS) entry which is preliminary data.</text>
</comment>
<gene>
    <name evidence="1" type="ORF">AVEN_207205_1</name>
</gene>
<dbReference type="AlphaFoldDB" id="A0A4Y2E5E0"/>
<reference evidence="1 2" key="1">
    <citation type="journal article" date="2019" name="Sci. Rep.">
        <title>Orb-weaving spider Araneus ventricosus genome elucidates the spidroin gene catalogue.</title>
        <authorList>
            <person name="Kono N."/>
            <person name="Nakamura H."/>
            <person name="Ohtoshi R."/>
            <person name="Moran D.A.P."/>
            <person name="Shinohara A."/>
            <person name="Yoshida Y."/>
            <person name="Fujiwara M."/>
            <person name="Mori M."/>
            <person name="Tomita M."/>
            <person name="Arakawa K."/>
        </authorList>
    </citation>
    <scope>NUCLEOTIDE SEQUENCE [LARGE SCALE GENOMIC DNA]</scope>
</reference>
<dbReference type="EMBL" id="BGPR01091391">
    <property type="protein sequence ID" value="GBM23084.1"/>
    <property type="molecule type" value="Genomic_DNA"/>
</dbReference>
<accession>A0A4Y2E5E0</accession>
<dbReference type="Proteomes" id="UP000499080">
    <property type="component" value="Unassembled WGS sequence"/>
</dbReference>
<name>A0A4Y2E5E0_ARAVE</name>
<sequence>MNEDTLEKLRLVLDSNSILSSYKSIVDTGPNTLKNIKRWHSDCVAFAGWAGSLEWYCSFLVPACSSSRFPGERQHLRWDKLGSKEDSSDIVGSRDVSGSISRLLEANGGRVAVGMGLRVLQGQDSQKGTH</sequence>
<keyword evidence="2" id="KW-1185">Reference proteome</keyword>
<evidence type="ECO:0000313" key="1">
    <source>
        <dbReference type="EMBL" id="GBM23084.1"/>
    </source>
</evidence>
<protein>
    <submittedName>
        <fullName evidence="1">Uncharacterized protein</fullName>
    </submittedName>
</protein>